<feature type="region of interest" description="Disordered" evidence="1">
    <location>
        <begin position="82"/>
        <end position="125"/>
    </location>
</feature>
<feature type="compositionally biased region" description="Polar residues" evidence="1">
    <location>
        <begin position="1"/>
        <end position="10"/>
    </location>
</feature>
<feature type="region of interest" description="Disordered" evidence="1">
    <location>
        <begin position="1"/>
        <end position="37"/>
    </location>
</feature>
<evidence type="ECO:0000256" key="1">
    <source>
        <dbReference type="SAM" id="MobiDB-lite"/>
    </source>
</evidence>
<organism evidence="3 4">
    <name type="scientific">Actinomycetospora corticicola</name>
    <dbReference type="NCBI Taxonomy" id="663602"/>
    <lineage>
        <taxon>Bacteria</taxon>
        <taxon>Bacillati</taxon>
        <taxon>Actinomycetota</taxon>
        <taxon>Actinomycetes</taxon>
        <taxon>Pseudonocardiales</taxon>
        <taxon>Pseudonocardiaceae</taxon>
        <taxon>Actinomycetospora</taxon>
    </lineage>
</organism>
<feature type="compositionally biased region" description="Low complexity" evidence="1">
    <location>
        <begin position="97"/>
        <end position="122"/>
    </location>
</feature>
<dbReference type="EMBL" id="JACCBN010000001">
    <property type="protein sequence ID" value="NYD35482.1"/>
    <property type="molecule type" value="Genomic_DNA"/>
</dbReference>
<dbReference type="AlphaFoldDB" id="A0A7Y9J4U9"/>
<keyword evidence="2" id="KW-0472">Membrane</keyword>
<dbReference type="Proteomes" id="UP000535890">
    <property type="component" value="Unassembled WGS sequence"/>
</dbReference>
<accession>A0A7Y9J4U9</accession>
<sequence length="182" mass="18811">MAARSAQSTRPVVGKEVAQRQQDGGQPHAPRRGAPPGRRLAAVLGLASLLLLGACGSGGGSADVRCSAGQCRAVVTGTPIEVSEPPGAGSMALVAGTTTSRPKPTTSSSKKTTTRPTTRSSTRYADGRDEVDFVVRTVGPGWVEIDEDGIQRVPVGGVFAEDDTLVRLESADGRTAVFVWAR</sequence>
<proteinExistence type="predicted"/>
<evidence type="ECO:0000313" key="3">
    <source>
        <dbReference type="EMBL" id="NYD35482.1"/>
    </source>
</evidence>
<name>A0A7Y9J4U9_9PSEU</name>
<dbReference type="RefSeq" id="WP_179793313.1">
    <property type="nucleotide sequence ID" value="NZ_BAABHP010000004.1"/>
</dbReference>
<feature type="transmembrane region" description="Helical" evidence="2">
    <location>
        <begin position="40"/>
        <end position="62"/>
    </location>
</feature>
<reference evidence="3 4" key="1">
    <citation type="submission" date="2020-07" db="EMBL/GenBank/DDBJ databases">
        <title>Sequencing the genomes of 1000 actinobacteria strains.</title>
        <authorList>
            <person name="Klenk H.-P."/>
        </authorList>
    </citation>
    <scope>NUCLEOTIDE SEQUENCE [LARGE SCALE GENOMIC DNA]</scope>
    <source>
        <strain evidence="3 4">DSM 45772</strain>
    </source>
</reference>
<evidence type="ECO:0000313" key="4">
    <source>
        <dbReference type="Proteomes" id="UP000535890"/>
    </source>
</evidence>
<protein>
    <submittedName>
        <fullName evidence="3">Uncharacterized protein</fullName>
    </submittedName>
</protein>
<comment type="caution">
    <text evidence="3">The sequence shown here is derived from an EMBL/GenBank/DDBJ whole genome shotgun (WGS) entry which is preliminary data.</text>
</comment>
<feature type="compositionally biased region" description="Low complexity" evidence="1">
    <location>
        <begin position="24"/>
        <end position="37"/>
    </location>
</feature>
<keyword evidence="4" id="KW-1185">Reference proteome</keyword>
<keyword evidence="2" id="KW-1133">Transmembrane helix</keyword>
<evidence type="ECO:0000256" key="2">
    <source>
        <dbReference type="SAM" id="Phobius"/>
    </source>
</evidence>
<gene>
    <name evidence="3" type="ORF">BJ983_001584</name>
</gene>
<keyword evidence="2" id="KW-0812">Transmembrane</keyword>